<proteinExistence type="predicted"/>
<evidence type="ECO:0000256" key="2">
    <source>
        <dbReference type="ARBA" id="ARBA00023163"/>
    </source>
</evidence>
<accession>A0A200PW57</accession>
<gene>
    <name evidence="5" type="ORF">BVC80_9099g246</name>
</gene>
<keyword evidence="6" id="KW-1185">Reference proteome</keyword>
<dbReference type="InParanoid" id="A0A200PW57"/>
<dbReference type="OrthoDB" id="778365at2759"/>
<dbReference type="EMBL" id="MVGT01003956">
    <property type="protein sequence ID" value="OVA02434.1"/>
    <property type="molecule type" value="Genomic_DNA"/>
</dbReference>
<keyword evidence="2" id="KW-0804">Transcription</keyword>
<organism evidence="5 6">
    <name type="scientific">Macleaya cordata</name>
    <name type="common">Five-seeded plume-poppy</name>
    <name type="synonym">Bocconia cordata</name>
    <dbReference type="NCBI Taxonomy" id="56857"/>
    <lineage>
        <taxon>Eukaryota</taxon>
        <taxon>Viridiplantae</taxon>
        <taxon>Streptophyta</taxon>
        <taxon>Embryophyta</taxon>
        <taxon>Tracheophyta</taxon>
        <taxon>Spermatophyta</taxon>
        <taxon>Magnoliopsida</taxon>
        <taxon>Ranunculales</taxon>
        <taxon>Papaveraceae</taxon>
        <taxon>Papaveroideae</taxon>
        <taxon>Macleaya</taxon>
    </lineage>
</organism>
<dbReference type="PANTHER" id="PTHR46196:SF1">
    <property type="entry name" value="TRANSCRIPTION FACTOR EMB1444-RELATED"/>
    <property type="match status" value="1"/>
</dbReference>
<sequence>MDHLVLPTVGIGPPIKRRAGLRRKQAGRGSYRGKEMGLTHLQQTLRILCSNTEWKYAVFWKLNCRARMLLTWEDAFYDNHEPLDPSKNMCIGHTLGNNGQHYLQDQLGLAITKMSCLVYSLGEGIIGQVALTGKHQWIFADKPASCSWLSSEYSDGWGAQFSAGIRTMIVVSVVPHGVVQLGSLNNVIEDINLVTLIKNIFYSLQNFVEFFPSPVQYFVRSNLPLGKKVEGAGEHIGVESPMSRKDDSAESPQLQSGFICREHLKPAQMKLLREEDFTDGNKHNELGKCFKQNPDLQTKSSYIGALNTSFSFSTGCELHEALGSSFKKNKDSCSWNESERTESGVLTDPPEGVVDSWFTAEFESKDLLEAVVGNACPSSRIIKSEDSFCKSEQSLVTTEKTPQIPCNIRQFSCLAGESIIQTSHLKDDAHHCLSSVRESTKGCAMGTPKESPSKTLSTCTEQMEMRVEPAKINRKRGRPGESCRPRPRDRQLIQDRVKELRQLVPNGSKCSIDALLARTIKHMLFLEGVTKHADKLRKCTESKLHDKGMGFRGSFSHEYGSSWAVEVESQTEVCPIIVKNFGMSREMLVEMLCEECSHFLELAVAIRGLGLKILRAVTKARGKKTWACFVVEV</sequence>
<dbReference type="GO" id="GO:0003700">
    <property type="term" value="F:DNA-binding transcription factor activity"/>
    <property type="evidence" value="ECO:0007669"/>
    <property type="project" value="InterPro"/>
</dbReference>
<evidence type="ECO:0000256" key="3">
    <source>
        <dbReference type="SAM" id="MobiDB-lite"/>
    </source>
</evidence>
<reference evidence="5 6" key="1">
    <citation type="journal article" date="2017" name="Mol. Plant">
        <title>The Genome of Medicinal Plant Macleaya cordata Provides New Insights into Benzylisoquinoline Alkaloids Metabolism.</title>
        <authorList>
            <person name="Liu X."/>
            <person name="Liu Y."/>
            <person name="Huang P."/>
            <person name="Ma Y."/>
            <person name="Qing Z."/>
            <person name="Tang Q."/>
            <person name="Cao H."/>
            <person name="Cheng P."/>
            <person name="Zheng Y."/>
            <person name="Yuan Z."/>
            <person name="Zhou Y."/>
            <person name="Liu J."/>
            <person name="Tang Z."/>
            <person name="Zhuo Y."/>
            <person name="Zhang Y."/>
            <person name="Yu L."/>
            <person name="Huang J."/>
            <person name="Yang P."/>
            <person name="Peng Q."/>
            <person name="Zhang J."/>
            <person name="Jiang W."/>
            <person name="Zhang Z."/>
            <person name="Lin K."/>
            <person name="Ro D.K."/>
            <person name="Chen X."/>
            <person name="Xiong X."/>
            <person name="Shang Y."/>
            <person name="Huang S."/>
            <person name="Zeng J."/>
        </authorList>
    </citation>
    <scope>NUCLEOTIDE SEQUENCE [LARGE SCALE GENOMIC DNA]</scope>
    <source>
        <strain evidence="6">cv. BLH2017</strain>
        <tissue evidence="5">Root</tissue>
    </source>
</reference>
<dbReference type="AlphaFoldDB" id="A0A200PW57"/>
<evidence type="ECO:0000259" key="4">
    <source>
        <dbReference type="PROSITE" id="PS50888"/>
    </source>
</evidence>
<evidence type="ECO:0000256" key="1">
    <source>
        <dbReference type="ARBA" id="ARBA00023015"/>
    </source>
</evidence>
<protein>
    <submittedName>
        <fullName evidence="5">Myc-type</fullName>
    </submittedName>
</protein>
<dbReference type="Pfam" id="PF23176">
    <property type="entry name" value="bHLH_LHW"/>
    <property type="match status" value="1"/>
</dbReference>
<dbReference type="GO" id="GO:0046983">
    <property type="term" value="F:protein dimerization activity"/>
    <property type="evidence" value="ECO:0007669"/>
    <property type="project" value="InterPro"/>
</dbReference>
<evidence type="ECO:0000313" key="5">
    <source>
        <dbReference type="EMBL" id="OVA02434.1"/>
    </source>
</evidence>
<dbReference type="PANTHER" id="PTHR46196">
    <property type="entry name" value="TRANSCRIPTION FACTOR BHLH155-LIKE ISOFORM X1-RELATED"/>
    <property type="match status" value="1"/>
</dbReference>
<feature type="domain" description="BHLH" evidence="4">
    <location>
        <begin position="477"/>
        <end position="526"/>
    </location>
</feature>
<dbReference type="InterPro" id="IPR011598">
    <property type="entry name" value="bHLH_dom"/>
</dbReference>
<dbReference type="STRING" id="56857.A0A200PW57"/>
<evidence type="ECO:0000313" key="6">
    <source>
        <dbReference type="Proteomes" id="UP000195402"/>
    </source>
</evidence>
<dbReference type="OMA" id="CSNTEWK"/>
<dbReference type="FunCoup" id="A0A200PW57">
    <property type="interactions" value="1479"/>
</dbReference>
<name>A0A200PW57_MACCD</name>
<dbReference type="Proteomes" id="UP000195402">
    <property type="component" value="Unassembled WGS sequence"/>
</dbReference>
<dbReference type="InterPro" id="IPR025610">
    <property type="entry name" value="MYC/MYB_N"/>
</dbReference>
<comment type="caution">
    <text evidence="5">The sequence shown here is derived from an EMBL/GenBank/DDBJ whole genome shotgun (WGS) entry which is preliminary data.</text>
</comment>
<dbReference type="PROSITE" id="PS50888">
    <property type="entry name" value="BHLH"/>
    <property type="match status" value="1"/>
</dbReference>
<feature type="region of interest" description="Disordered" evidence="3">
    <location>
        <begin position="471"/>
        <end position="491"/>
    </location>
</feature>
<dbReference type="InterPro" id="IPR043561">
    <property type="entry name" value="LHW-like"/>
</dbReference>
<dbReference type="Pfam" id="PF14215">
    <property type="entry name" value="bHLH-MYC_N"/>
    <property type="match status" value="1"/>
</dbReference>
<feature type="compositionally biased region" description="Basic and acidic residues" evidence="3">
    <location>
        <begin position="478"/>
        <end position="491"/>
    </location>
</feature>
<keyword evidence="1" id="KW-0805">Transcription regulation</keyword>